<sequence>MASAERPTLLNVHGDVRREILCRALAFEPDREVVAQSQGFPAVAWNILRHTMEIRSPMRLRWFGIRCEDDPMSNIFPLQRAPHKHNEIFRVCKQLHLEASDLFFKVNGFITIRVDSGHFKLLRQHFPDLQRWNTVNPPCQPVIQVIVSVAGHDNSETIVIPAVDLHMLGPALHLLEGAQGGPWHLGTVLLQFASERRMCNILQCKDREALLRRLENDLLFWIGHGVNGFGTSIEGADENGKSSLTSSIAAYNQKLKDMTAQKRFAPRVKRMGNEFREAYATSAGDGTFLDIKDKILCLARAHKQTDGNHAYPAMKHKLDCMLGFEMYTAAGKPALDQATARWQLWCANRALSLPSFFPDEGWKLRLEAQCIVLLSRFPDLQRERLWCVESVVGSLTPIDTQLRMEVETLKNWVNVYKAIPGSFRTPEMYIKSREANREMMSAFGKVHDLLVQRIFARFGDETHIPQQALVTSEWK</sequence>
<accession>A0AAN6DN65</accession>
<proteinExistence type="predicted"/>
<name>A0AAN6DN65_9EURO</name>
<dbReference type="Proteomes" id="UP001203852">
    <property type="component" value="Unassembled WGS sequence"/>
</dbReference>
<evidence type="ECO:0000313" key="1">
    <source>
        <dbReference type="EMBL" id="KAI1608192.1"/>
    </source>
</evidence>
<protein>
    <submittedName>
        <fullName evidence="1">Uncharacterized protein</fullName>
    </submittedName>
</protein>
<evidence type="ECO:0000313" key="2">
    <source>
        <dbReference type="Proteomes" id="UP001203852"/>
    </source>
</evidence>
<dbReference type="AlphaFoldDB" id="A0AAN6DN65"/>
<reference evidence="1" key="1">
    <citation type="journal article" date="2022" name="bioRxiv">
        <title>Deciphering the potential niche of two novel black yeast fungi from a biological soil crust based on their genomes, phenotypes, and melanin regulation.</title>
        <authorList>
            <consortium name="DOE Joint Genome Institute"/>
            <person name="Carr E.C."/>
            <person name="Barton Q."/>
            <person name="Grambo S."/>
            <person name="Sullivan M."/>
            <person name="Renfro C.M."/>
            <person name="Kuo A."/>
            <person name="Pangilinan J."/>
            <person name="Lipzen A."/>
            <person name="Keymanesh K."/>
            <person name="Savage E."/>
            <person name="Barry K."/>
            <person name="Grigoriev I.V."/>
            <person name="Riekhof W.R."/>
            <person name="Harris S.S."/>
        </authorList>
    </citation>
    <scope>NUCLEOTIDE SEQUENCE</scope>
    <source>
        <strain evidence="1">JF 03-4F</strain>
    </source>
</reference>
<comment type="caution">
    <text evidence="1">The sequence shown here is derived from an EMBL/GenBank/DDBJ whole genome shotgun (WGS) entry which is preliminary data.</text>
</comment>
<keyword evidence="2" id="KW-1185">Reference proteome</keyword>
<dbReference type="EMBL" id="MU404364">
    <property type="protein sequence ID" value="KAI1608192.1"/>
    <property type="molecule type" value="Genomic_DNA"/>
</dbReference>
<organism evidence="1 2">
    <name type="scientific">Exophiala viscosa</name>
    <dbReference type="NCBI Taxonomy" id="2486360"/>
    <lineage>
        <taxon>Eukaryota</taxon>
        <taxon>Fungi</taxon>
        <taxon>Dikarya</taxon>
        <taxon>Ascomycota</taxon>
        <taxon>Pezizomycotina</taxon>
        <taxon>Eurotiomycetes</taxon>
        <taxon>Chaetothyriomycetidae</taxon>
        <taxon>Chaetothyriales</taxon>
        <taxon>Herpotrichiellaceae</taxon>
        <taxon>Exophiala</taxon>
    </lineage>
</organism>
<gene>
    <name evidence="1" type="ORF">EDD36DRAFT_448877</name>
</gene>